<dbReference type="AlphaFoldDB" id="A0A1B6EQD5"/>
<organism evidence="2">
    <name type="scientific">Cuerna arida</name>
    <dbReference type="NCBI Taxonomy" id="1464854"/>
    <lineage>
        <taxon>Eukaryota</taxon>
        <taxon>Metazoa</taxon>
        <taxon>Ecdysozoa</taxon>
        <taxon>Arthropoda</taxon>
        <taxon>Hexapoda</taxon>
        <taxon>Insecta</taxon>
        <taxon>Pterygota</taxon>
        <taxon>Neoptera</taxon>
        <taxon>Paraneoptera</taxon>
        <taxon>Hemiptera</taxon>
        <taxon>Auchenorrhyncha</taxon>
        <taxon>Membracoidea</taxon>
        <taxon>Cicadellidae</taxon>
        <taxon>Cicadellinae</taxon>
        <taxon>Proconiini</taxon>
        <taxon>Cuerna</taxon>
    </lineage>
</organism>
<proteinExistence type="predicted"/>
<accession>A0A1B6EQD5</accession>
<feature type="compositionally biased region" description="Polar residues" evidence="1">
    <location>
        <begin position="56"/>
        <end position="67"/>
    </location>
</feature>
<evidence type="ECO:0000256" key="1">
    <source>
        <dbReference type="SAM" id="MobiDB-lite"/>
    </source>
</evidence>
<reference evidence="2" key="1">
    <citation type="submission" date="2015-11" db="EMBL/GenBank/DDBJ databases">
        <title>De novo transcriptome assembly of four potential Pierce s Disease insect vectors from Arizona vineyards.</title>
        <authorList>
            <person name="Tassone E.E."/>
        </authorList>
    </citation>
    <scope>NUCLEOTIDE SEQUENCE</scope>
</reference>
<name>A0A1B6EQD5_9HEMI</name>
<dbReference type="EMBL" id="GECZ01029608">
    <property type="protein sequence ID" value="JAS40161.1"/>
    <property type="molecule type" value="Transcribed_RNA"/>
</dbReference>
<evidence type="ECO:0000313" key="2">
    <source>
        <dbReference type="EMBL" id="JAS40161.1"/>
    </source>
</evidence>
<gene>
    <name evidence="2" type="ORF">g.4102</name>
</gene>
<feature type="compositionally biased region" description="Polar residues" evidence="1">
    <location>
        <begin position="1"/>
        <end position="30"/>
    </location>
</feature>
<feature type="non-terminal residue" evidence="2">
    <location>
        <position position="1"/>
    </location>
</feature>
<protein>
    <submittedName>
        <fullName evidence="2">Uncharacterized protein</fullName>
    </submittedName>
</protein>
<feature type="region of interest" description="Disordered" evidence="1">
    <location>
        <begin position="1"/>
        <end position="125"/>
    </location>
</feature>
<sequence length="125" mass="12936">WESSKGATSWESSKGATSWESSKGATSWESSKGAAYFADSKSSKGAATNCRDSIRADSTGSANTSQPEHLRATVQLHAVVADPAEPVGGGYSGDSYSSSSQHASRRVSRGTRINKGGRAIGYADS</sequence>